<sequence>MDTIFDYLNSDSVSPQSSFGSCLSNQDYFNNDFLPFNANDSEEMFLYGLITQSKQEKSESISSDHQDEVNSSSKDLNINEEKTYRGVRKRPWGKFAAEIRDSTRNGVRVWLGTFDSPEAAALAYDQAAYAMRGSAATLNFTVDRVRESLVDLKWNNEKDGCSPVIALKRKHSMRKRKENKNKNKTKEIVSQVVTAQNNVLVFQDLGADYLEQLLSVN</sequence>
<dbReference type="GO" id="GO:0003700">
    <property type="term" value="F:DNA-binding transcription factor activity"/>
    <property type="evidence" value="ECO:0007669"/>
    <property type="project" value="InterPro"/>
</dbReference>
<comment type="subcellular location">
    <subcellularLocation>
        <location evidence="1">Nucleus</location>
    </subcellularLocation>
</comment>
<evidence type="ECO:0000313" key="8">
    <source>
        <dbReference type="EMBL" id="GAA0183093.1"/>
    </source>
</evidence>
<dbReference type="SUPFAM" id="SSF54171">
    <property type="entry name" value="DNA-binding domain"/>
    <property type="match status" value="1"/>
</dbReference>
<evidence type="ECO:0000256" key="3">
    <source>
        <dbReference type="ARBA" id="ARBA00023015"/>
    </source>
</evidence>
<dbReference type="InterPro" id="IPR016177">
    <property type="entry name" value="DNA-bd_dom_sf"/>
</dbReference>
<evidence type="ECO:0000259" key="7">
    <source>
        <dbReference type="PROSITE" id="PS51032"/>
    </source>
</evidence>
<gene>
    <name evidence="8" type="ORF">LIER_30568</name>
</gene>
<keyword evidence="5" id="KW-0804">Transcription</keyword>
<dbReference type="GO" id="GO:0005634">
    <property type="term" value="C:nucleus"/>
    <property type="evidence" value="ECO:0007669"/>
    <property type="project" value="UniProtKB-SubCell"/>
</dbReference>
<dbReference type="PRINTS" id="PR00367">
    <property type="entry name" value="ETHRSPELEMNT"/>
</dbReference>
<feature type="domain" description="AP2/ERF" evidence="7">
    <location>
        <begin position="83"/>
        <end position="141"/>
    </location>
</feature>
<keyword evidence="2" id="KW-0611">Plant defense</keyword>
<evidence type="ECO:0000256" key="5">
    <source>
        <dbReference type="ARBA" id="ARBA00023163"/>
    </source>
</evidence>
<dbReference type="FunFam" id="3.30.730.10:FF:000001">
    <property type="entry name" value="Ethylene-responsive transcription factor 2"/>
    <property type="match status" value="1"/>
</dbReference>
<dbReference type="GO" id="GO:0006952">
    <property type="term" value="P:defense response"/>
    <property type="evidence" value="ECO:0007669"/>
    <property type="project" value="UniProtKB-KW"/>
</dbReference>
<dbReference type="InterPro" id="IPR036955">
    <property type="entry name" value="AP2/ERF_dom_sf"/>
</dbReference>
<protein>
    <recommendedName>
        <fullName evidence="7">AP2/ERF domain-containing protein</fullName>
    </recommendedName>
</protein>
<dbReference type="PROSITE" id="PS51032">
    <property type="entry name" value="AP2_ERF"/>
    <property type="match status" value="1"/>
</dbReference>
<dbReference type="Gene3D" id="3.30.730.10">
    <property type="entry name" value="AP2/ERF domain"/>
    <property type="match status" value="1"/>
</dbReference>
<name>A0AAV3RN41_LITER</name>
<proteinExistence type="predicted"/>
<reference evidence="8 9" key="1">
    <citation type="submission" date="2024-01" db="EMBL/GenBank/DDBJ databases">
        <title>The complete chloroplast genome sequence of Lithospermum erythrorhizon: insights into the phylogenetic relationship among Boraginaceae species and the maternal lineages of purple gromwells.</title>
        <authorList>
            <person name="Okada T."/>
            <person name="Watanabe K."/>
        </authorList>
    </citation>
    <scope>NUCLEOTIDE SEQUENCE [LARGE SCALE GENOMIC DNA]</scope>
</reference>
<dbReference type="PANTHER" id="PTHR31190:SF72">
    <property type="entry name" value="AP2 DOMAIN CONTAINING PROTEIN, EXPRESSED"/>
    <property type="match status" value="1"/>
</dbReference>
<keyword evidence="3" id="KW-0805">Transcription regulation</keyword>
<comment type="caution">
    <text evidence="8">The sequence shown here is derived from an EMBL/GenBank/DDBJ whole genome shotgun (WGS) entry which is preliminary data.</text>
</comment>
<dbReference type="GO" id="GO:0009873">
    <property type="term" value="P:ethylene-activated signaling pathway"/>
    <property type="evidence" value="ECO:0007669"/>
    <property type="project" value="InterPro"/>
</dbReference>
<evidence type="ECO:0000256" key="6">
    <source>
        <dbReference type="ARBA" id="ARBA00023242"/>
    </source>
</evidence>
<dbReference type="EMBL" id="BAABME010011006">
    <property type="protein sequence ID" value="GAA0183093.1"/>
    <property type="molecule type" value="Genomic_DNA"/>
</dbReference>
<dbReference type="GO" id="GO:0003677">
    <property type="term" value="F:DNA binding"/>
    <property type="evidence" value="ECO:0007669"/>
    <property type="project" value="UniProtKB-KW"/>
</dbReference>
<organism evidence="8 9">
    <name type="scientific">Lithospermum erythrorhizon</name>
    <name type="common">Purple gromwell</name>
    <name type="synonym">Lithospermum officinale var. erythrorhizon</name>
    <dbReference type="NCBI Taxonomy" id="34254"/>
    <lineage>
        <taxon>Eukaryota</taxon>
        <taxon>Viridiplantae</taxon>
        <taxon>Streptophyta</taxon>
        <taxon>Embryophyta</taxon>
        <taxon>Tracheophyta</taxon>
        <taxon>Spermatophyta</taxon>
        <taxon>Magnoliopsida</taxon>
        <taxon>eudicotyledons</taxon>
        <taxon>Gunneridae</taxon>
        <taxon>Pentapetalae</taxon>
        <taxon>asterids</taxon>
        <taxon>lamiids</taxon>
        <taxon>Boraginales</taxon>
        <taxon>Boraginaceae</taxon>
        <taxon>Boraginoideae</taxon>
        <taxon>Lithospermeae</taxon>
        <taxon>Lithospermum</taxon>
    </lineage>
</organism>
<keyword evidence="9" id="KW-1185">Reference proteome</keyword>
<dbReference type="InterPro" id="IPR044808">
    <property type="entry name" value="ERF_plant"/>
</dbReference>
<dbReference type="SMART" id="SM00380">
    <property type="entry name" value="AP2"/>
    <property type="match status" value="1"/>
</dbReference>
<evidence type="ECO:0000256" key="2">
    <source>
        <dbReference type="ARBA" id="ARBA00022821"/>
    </source>
</evidence>
<dbReference type="InterPro" id="IPR001471">
    <property type="entry name" value="AP2/ERF_dom"/>
</dbReference>
<accession>A0AAV3RN41</accession>
<dbReference type="CDD" id="cd00018">
    <property type="entry name" value="AP2"/>
    <property type="match status" value="1"/>
</dbReference>
<dbReference type="AlphaFoldDB" id="A0AAV3RN41"/>
<dbReference type="Pfam" id="PF00847">
    <property type="entry name" value="AP2"/>
    <property type="match status" value="1"/>
</dbReference>
<keyword evidence="6" id="KW-0539">Nucleus</keyword>
<dbReference type="PANTHER" id="PTHR31190">
    <property type="entry name" value="DNA-BINDING DOMAIN"/>
    <property type="match status" value="1"/>
</dbReference>
<dbReference type="Proteomes" id="UP001454036">
    <property type="component" value="Unassembled WGS sequence"/>
</dbReference>
<evidence type="ECO:0000313" key="9">
    <source>
        <dbReference type="Proteomes" id="UP001454036"/>
    </source>
</evidence>
<keyword evidence="4" id="KW-0238">DNA-binding</keyword>
<evidence type="ECO:0000256" key="4">
    <source>
        <dbReference type="ARBA" id="ARBA00023125"/>
    </source>
</evidence>
<evidence type="ECO:0000256" key="1">
    <source>
        <dbReference type="ARBA" id="ARBA00004123"/>
    </source>
</evidence>